<sequence>MEIQLQELSQKIVERALREGFSEVASLIRSRVNVMAKIANSELSVVQRWRTLTVDLYLAKDKRIFVLSLEPSNVEEVEKSIKDLMNIAGKVVESPFYAPLPKVEKVEPLNVVDRSVIEYMDKVDQIVETLIEVSHRENIDNIAGMVELGFEEKTLSTSTDVNALEQKTWLTGYIRAFASDGSGQWSYTSTKANIKGLENAAIIASRFAIESKDRVDIEPGYYDVILTPMVFGNLVNYLCRMSSAFSVLMGTSIFMKKAVGEKVASDKFSIYDIPKDTEMPNATGIDDEGIGTYDKPIIENGVLKSLLHNTKTAQMMNTNTTGNAGWIAPHPWNILVVAGDATEDEMIANVRKGLLINNNWYTRMQNYIEGEFSTIARDAILLIENGRIVKPVNRVRIADTFNNVLKNIDMVGKELYNIQWWEVRTPTKAPYILIRNTRITKHVV</sequence>
<dbReference type="InterPro" id="IPR035068">
    <property type="entry name" value="TldD/PmbA_N"/>
</dbReference>
<dbReference type="Pfam" id="PF19289">
    <property type="entry name" value="PmbA_TldD_3rd"/>
    <property type="match status" value="1"/>
</dbReference>
<dbReference type="InterPro" id="IPR036059">
    <property type="entry name" value="TldD/PmbA_sf"/>
</dbReference>
<dbReference type="GO" id="GO:0008237">
    <property type="term" value="F:metallopeptidase activity"/>
    <property type="evidence" value="ECO:0007669"/>
    <property type="project" value="InterPro"/>
</dbReference>
<feature type="domain" description="Metalloprotease TldD/E C-terminal" evidence="1">
    <location>
        <begin position="220"/>
        <end position="440"/>
    </location>
</feature>
<dbReference type="SUPFAM" id="SSF111283">
    <property type="entry name" value="Putative modulator of DNA gyrase, PmbA/TldD"/>
    <property type="match status" value="1"/>
</dbReference>
<name>A0A7C4JLB3_9CREN</name>
<comment type="caution">
    <text evidence="3">The sequence shown here is derived from an EMBL/GenBank/DDBJ whole genome shotgun (WGS) entry which is preliminary data.</text>
</comment>
<protein>
    <submittedName>
        <fullName evidence="3">TldD/PmbA family protein</fullName>
    </submittedName>
</protein>
<dbReference type="EMBL" id="DTCK01000042">
    <property type="protein sequence ID" value="HGQ36602.1"/>
    <property type="molecule type" value="Genomic_DNA"/>
</dbReference>
<accession>A0A7C4JLB3</accession>
<dbReference type="PANTHER" id="PTHR43666:SF1">
    <property type="entry name" value="CONSERVED PROTEIN"/>
    <property type="match status" value="1"/>
</dbReference>
<dbReference type="AlphaFoldDB" id="A0A7C4JLB3"/>
<proteinExistence type="predicted"/>
<organism evidence="3">
    <name type="scientific">Ignisphaera aggregans</name>
    <dbReference type="NCBI Taxonomy" id="334771"/>
    <lineage>
        <taxon>Archaea</taxon>
        <taxon>Thermoproteota</taxon>
        <taxon>Thermoprotei</taxon>
        <taxon>Desulfurococcales</taxon>
        <taxon>Desulfurococcaceae</taxon>
        <taxon>Ignisphaera</taxon>
    </lineage>
</organism>
<dbReference type="InterPro" id="IPR045569">
    <property type="entry name" value="Metalloprtase-TldD/E_C"/>
</dbReference>
<dbReference type="Gene3D" id="3.30.2290.10">
    <property type="entry name" value="PmbA/TldD superfamily"/>
    <property type="match status" value="1"/>
</dbReference>
<dbReference type="EMBL" id="DTBD01000070">
    <property type="protein sequence ID" value="HGQ65121.1"/>
    <property type="molecule type" value="Genomic_DNA"/>
</dbReference>
<gene>
    <name evidence="3" type="ORF">ENU08_07750</name>
    <name evidence="2" type="ORF">ENU41_08035</name>
</gene>
<evidence type="ECO:0000313" key="2">
    <source>
        <dbReference type="EMBL" id="HGQ36602.1"/>
    </source>
</evidence>
<reference evidence="3" key="1">
    <citation type="journal article" date="2020" name="mSystems">
        <title>Genome- and Community-Level Interaction Insights into Carbon Utilization and Element Cycling Functions of Hydrothermarchaeota in Hydrothermal Sediment.</title>
        <authorList>
            <person name="Zhou Z."/>
            <person name="Liu Y."/>
            <person name="Xu W."/>
            <person name="Pan J."/>
            <person name="Luo Z.H."/>
            <person name="Li M."/>
        </authorList>
    </citation>
    <scope>NUCLEOTIDE SEQUENCE [LARGE SCALE GENOMIC DNA]</scope>
    <source>
        <strain evidence="3">SpSt-637</strain>
        <strain evidence="2">SpSt-667</strain>
    </source>
</reference>
<evidence type="ECO:0000259" key="1">
    <source>
        <dbReference type="Pfam" id="PF19289"/>
    </source>
</evidence>
<evidence type="ECO:0000313" key="3">
    <source>
        <dbReference type="EMBL" id="HGQ65121.1"/>
    </source>
</evidence>
<dbReference type="PANTHER" id="PTHR43666">
    <property type="entry name" value="TLDD PROTEIN"/>
    <property type="match status" value="1"/>
</dbReference>
<dbReference type="GO" id="GO:0006508">
    <property type="term" value="P:proteolysis"/>
    <property type="evidence" value="ECO:0007669"/>
    <property type="project" value="InterPro"/>
</dbReference>